<dbReference type="InterPro" id="IPR000073">
    <property type="entry name" value="AB_hydrolase_1"/>
</dbReference>
<evidence type="ECO:0000313" key="2">
    <source>
        <dbReference type="EMBL" id="SFN95319.1"/>
    </source>
</evidence>
<reference evidence="2 3" key="1">
    <citation type="submission" date="2016-10" db="EMBL/GenBank/DDBJ databases">
        <authorList>
            <person name="de Groot N.N."/>
        </authorList>
    </citation>
    <scope>NUCLEOTIDE SEQUENCE [LARGE SCALE GENOMIC DNA]</scope>
    <source>
        <strain evidence="2 3">CGMCC 4.1877</strain>
    </source>
</reference>
<dbReference type="PRINTS" id="PR00111">
    <property type="entry name" value="ABHYDROLASE"/>
</dbReference>
<dbReference type="GO" id="GO:0047570">
    <property type="term" value="F:3-oxoadipate enol-lactonase activity"/>
    <property type="evidence" value="ECO:0007669"/>
    <property type="project" value="InterPro"/>
</dbReference>
<dbReference type="OrthoDB" id="3396704at2"/>
<dbReference type="Gene3D" id="3.40.50.1820">
    <property type="entry name" value="alpha/beta hydrolase"/>
    <property type="match status" value="1"/>
</dbReference>
<sequence length="259" mass="27274">MALDLHHVVDGPADPGTDAPTLLFGPSLGTDLHLFDPQVAALADRYRCVRFDLPGHGSSPDASGDLTIEDLARGALAAADAAGVSEFHYVGVSIGGAIGQWLGAHGGDRVRSIALLATAARFPNPEAWPQRAATVREQGTEAMVASRPGTWYVEDWARRNPEAERRLLDMLRAAKPEGYAACTSAVGAFDIRAELASISVPALVVAGADDPATPPAVVREIATGIAGARYAEIADAAHLLSYERPDEVNALIEEHLRCL</sequence>
<dbReference type="STRING" id="260086.SAMN05216207_102567"/>
<dbReference type="SUPFAM" id="SSF53474">
    <property type="entry name" value="alpha/beta-Hydrolases"/>
    <property type="match status" value="1"/>
</dbReference>
<gene>
    <name evidence="2" type="ORF">SAMN05216207_102567</name>
</gene>
<dbReference type="EMBL" id="FOUY01000025">
    <property type="protein sequence ID" value="SFN95319.1"/>
    <property type="molecule type" value="Genomic_DNA"/>
</dbReference>
<accession>A0A1I5D7Y4</accession>
<dbReference type="Proteomes" id="UP000199614">
    <property type="component" value="Unassembled WGS sequence"/>
</dbReference>
<name>A0A1I5D7Y4_PSUAM</name>
<evidence type="ECO:0000259" key="1">
    <source>
        <dbReference type="Pfam" id="PF00561"/>
    </source>
</evidence>
<dbReference type="NCBIfam" id="TIGR02427">
    <property type="entry name" value="protocat_pcaD"/>
    <property type="match status" value="1"/>
</dbReference>
<dbReference type="InterPro" id="IPR029058">
    <property type="entry name" value="AB_hydrolase_fold"/>
</dbReference>
<proteinExistence type="predicted"/>
<dbReference type="Pfam" id="PF00561">
    <property type="entry name" value="Abhydrolase_1"/>
    <property type="match status" value="1"/>
</dbReference>
<dbReference type="AlphaFoldDB" id="A0A1I5D7Y4"/>
<organism evidence="2 3">
    <name type="scientific">Pseudonocardia ammonioxydans</name>
    <dbReference type="NCBI Taxonomy" id="260086"/>
    <lineage>
        <taxon>Bacteria</taxon>
        <taxon>Bacillati</taxon>
        <taxon>Actinomycetota</taxon>
        <taxon>Actinomycetes</taxon>
        <taxon>Pseudonocardiales</taxon>
        <taxon>Pseudonocardiaceae</taxon>
        <taxon>Pseudonocardia</taxon>
    </lineage>
</organism>
<protein>
    <submittedName>
        <fullName evidence="2">3-oxoadipate enol-lactonase</fullName>
    </submittedName>
</protein>
<dbReference type="PANTHER" id="PTHR43433:SF5">
    <property type="entry name" value="AB HYDROLASE-1 DOMAIN-CONTAINING PROTEIN"/>
    <property type="match status" value="1"/>
</dbReference>
<dbReference type="InterPro" id="IPR026968">
    <property type="entry name" value="PcaD/CatD"/>
</dbReference>
<feature type="domain" description="AB hydrolase-1" evidence="1">
    <location>
        <begin position="20"/>
        <end position="245"/>
    </location>
</feature>
<keyword evidence="3" id="KW-1185">Reference proteome</keyword>
<dbReference type="GO" id="GO:0042952">
    <property type="term" value="P:beta-ketoadipate pathway"/>
    <property type="evidence" value="ECO:0007669"/>
    <property type="project" value="InterPro"/>
</dbReference>
<dbReference type="PANTHER" id="PTHR43433">
    <property type="entry name" value="HYDROLASE, ALPHA/BETA FOLD FAMILY PROTEIN"/>
    <property type="match status" value="1"/>
</dbReference>
<dbReference type="InterPro" id="IPR050471">
    <property type="entry name" value="AB_hydrolase"/>
</dbReference>
<dbReference type="RefSeq" id="WP_093348355.1">
    <property type="nucleotide sequence ID" value="NZ_FOUY01000025.1"/>
</dbReference>
<evidence type="ECO:0000313" key="3">
    <source>
        <dbReference type="Proteomes" id="UP000199614"/>
    </source>
</evidence>